<dbReference type="GO" id="GO:0003677">
    <property type="term" value="F:DNA binding"/>
    <property type="evidence" value="ECO:0007669"/>
    <property type="project" value="UniProtKB-UniRule"/>
</dbReference>
<dbReference type="GO" id="GO:0008408">
    <property type="term" value="F:3'-5' exonuclease activity"/>
    <property type="evidence" value="ECO:0007669"/>
    <property type="project" value="InterPro"/>
</dbReference>
<evidence type="ECO:0000259" key="11">
    <source>
        <dbReference type="Pfam" id="PF00712"/>
    </source>
</evidence>
<feature type="domain" description="DNA polymerase III beta sliding clamp N-terminal" evidence="11">
    <location>
        <begin position="1"/>
        <end position="117"/>
    </location>
</feature>
<dbReference type="Proteomes" id="UP000824128">
    <property type="component" value="Unassembled WGS sequence"/>
</dbReference>
<feature type="domain" description="DNA polymerase III beta sliding clamp C-terminal" evidence="13">
    <location>
        <begin position="242"/>
        <end position="361"/>
    </location>
</feature>
<reference evidence="14" key="2">
    <citation type="journal article" date="2021" name="PeerJ">
        <title>Extensive microbial diversity within the chicken gut microbiome revealed by metagenomics and culture.</title>
        <authorList>
            <person name="Gilroy R."/>
            <person name="Ravi A."/>
            <person name="Getino M."/>
            <person name="Pursley I."/>
            <person name="Horton D.L."/>
            <person name="Alikhan N.F."/>
            <person name="Baker D."/>
            <person name="Gharbi K."/>
            <person name="Hall N."/>
            <person name="Watson M."/>
            <person name="Adriaenssens E.M."/>
            <person name="Foster-Nyarko E."/>
            <person name="Jarju S."/>
            <person name="Secka A."/>
            <person name="Antonio M."/>
            <person name="Oren A."/>
            <person name="Chaudhuri R.R."/>
            <person name="La Ragione R."/>
            <person name="Hildebrand F."/>
            <person name="Pallen M.J."/>
        </authorList>
    </citation>
    <scope>NUCLEOTIDE SEQUENCE</scope>
    <source>
        <strain evidence="14">ChiGjej2B2-16831</strain>
    </source>
</reference>
<evidence type="ECO:0000256" key="5">
    <source>
        <dbReference type="ARBA" id="ARBA00022679"/>
    </source>
</evidence>
<dbReference type="Gene3D" id="3.70.10.10">
    <property type="match status" value="1"/>
</dbReference>
<comment type="function">
    <text evidence="10">Confers DNA tethering and processivity to DNA polymerases and other proteins. Acts as a clamp, forming a ring around DNA (a reaction catalyzed by the clamp-loading complex) which diffuses in an ATP-independent manner freely and bidirectionally along dsDNA. Initially characterized for its ability to contact the catalytic subunit of DNA polymerase III (Pol III), a complex, multichain enzyme responsible for most of the replicative synthesis in bacteria; Pol III exhibits 3'-5' exonuclease proofreading activity. The beta chain is required for initiation of replication as well as for processivity of DNA replication.</text>
</comment>
<dbReference type="InterPro" id="IPR046938">
    <property type="entry name" value="DNA_clamp_sf"/>
</dbReference>
<dbReference type="InterPro" id="IPR022635">
    <property type="entry name" value="DNA_polIII_beta_C"/>
</dbReference>
<dbReference type="PANTHER" id="PTHR30478">
    <property type="entry name" value="DNA POLYMERASE III SUBUNIT BETA"/>
    <property type="match status" value="1"/>
</dbReference>
<keyword evidence="5 10" id="KW-0808">Transferase</keyword>
<keyword evidence="7 10" id="KW-0235">DNA replication</keyword>
<evidence type="ECO:0000256" key="2">
    <source>
        <dbReference type="ARBA" id="ARBA00010752"/>
    </source>
</evidence>
<keyword evidence="8 10" id="KW-0239">DNA-directed DNA polymerase</keyword>
<dbReference type="Pfam" id="PF00712">
    <property type="entry name" value="DNA_pol3_beta"/>
    <property type="match status" value="1"/>
</dbReference>
<evidence type="ECO:0000259" key="13">
    <source>
        <dbReference type="Pfam" id="PF02768"/>
    </source>
</evidence>
<dbReference type="CDD" id="cd00140">
    <property type="entry name" value="beta_clamp"/>
    <property type="match status" value="1"/>
</dbReference>
<dbReference type="Gene3D" id="3.10.150.10">
    <property type="entry name" value="DNA Polymerase III, subunit A, domain 2"/>
    <property type="match status" value="1"/>
</dbReference>
<name>A0A9D1ST57_9FIRM</name>
<evidence type="ECO:0000256" key="8">
    <source>
        <dbReference type="ARBA" id="ARBA00022932"/>
    </source>
</evidence>
<keyword evidence="9" id="KW-0238">DNA-binding</keyword>
<evidence type="ECO:0000313" key="14">
    <source>
        <dbReference type="EMBL" id="HIU93851.1"/>
    </source>
</evidence>
<keyword evidence="4 10" id="KW-0963">Cytoplasm</keyword>
<dbReference type="Pfam" id="PF02767">
    <property type="entry name" value="DNA_pol3_beta_2"/>
    <property type="match status" value="1"/>
</dbReference>
<dbReference type="SMART" id="SM00480">
    <property type="entry name" value="POL3Bc"/>
    <property type="match status" value="1"/>
</dbReference>
<feature type="domain" description="DNA polymerase III beta sliding clamp central" evidence="12">
    <location>
        <begin position="130"/>
        <end position="238"/>
    </location>
</feature>
<dbReference type="InterPro" id="IPR001001">
    <property type="entry name" value="DNA_polIII_beta"/>
</dbReference>
<dbReference type="EMBL" id="DVNZ01000056">
    <property type="protein sequence ID" value="HIU93851.1"/>
    <property type="molecule type" value="Genomic_DNA"/>
</dbReference>
<dbReference type="InterPro" id="IPR022634">
    <property type="entry name" value="DNA_polIII_beta_N"/>
</dbReference>
<dbReference type="Pfam" id="PF02768">
    <property type="entry name" value="DNA_pol3_beta_3"/>
    <property type="match status" value="1"/>
</dbReference>
<organism evidence="14 15">
    <name type="scientific">Candidatus Aphodomorpha intestinavium</name>
    <dbReference type="NCBI Taxonomy" id="2840672"/>
    <lineage>
        <taxon>Bacteria</taxon>
        <taxon>Bacillati</taxon>
        <taxon>Bacillota</taxon>
        <taxon>Clostridia</taxon>
        <taxon>Eubacteriales</taxon>
        <taxon>Candidatus Aphodomorpha</taxon>
    </lineage>
</organism>
<accession>A0A9D1ST57</accession>
<dbReference type="GO" id="GO:0005737">
    <property type="term" value="C:cytoplasm"/>
    <property type="evidence" value="ECO:0007669"/>
    <property type="project" value="UniProtKB-SubCell"/>
</dbReference>
<comment type="subunit">
    <text evidence="10">Forms a ring-shaped head-to-tail homodimer around DNA.</text>
</comment>
<dbReference type="SUPFAM" id="SSF55979">
    <property type="entry name" value="DNA clamp"/>
    <property type="match status" value="3"/>
</dbReference>
<evidence type="ECO:0000256" key="10">
    <source>
        <dbReference type="PIRNR" id="PIRNR000804"/>
    </source>
</evidence>
<evidence type="ECO:0000256" key="9">
    <source>
        <dbReference type="ARBA" id="ARBA00023125"/>
    </source>
</evidence>
<dbReference type="AlphaFoldDB" id="A0A9D1ST57"/>
<gene>
    <name evidence="14" type="primary">dnaN</name>
    <name evidence="14" type="ORF">IAD24_01710</name>
</gene>
<keyword evidence="6 10" id="KW-0548">Nucleotidyltransferase</keyword>
<comment type="caution">
    <text evidence="14">The sequence shown here is derived from an EMBL/GenBank/DDBJ whole genome shotgun (WGS) entry which is preliminary data.</text>
</comment>
<dbReference type="PIRSF" id="PIRSF000804">
    <property type="entry name" value="DNA_pol_III_b"/>
    <property type="match status" value="1"/>
</dbReference>
<dbReference type="InterPro" id="IPR022637">
    <property type="entry name" value="DNA_polIII_beta_cen"/>
</dbReference>
<dbReference type="GO" id="GO:0006271">
    <property type="term" value="P:DNA strand elongation involved in DNA replication"/>
    <property type="evidence" value="ECO:0007669"/>
    <property type="project" value="TreeGrafter"/>
</dbReference>
<evidence type="ECO:0000256" key="3">
    <source>
        <dbReference type="ARBA" id="ARBA00021035"/>
    </source>
</evidence>
<comment type="subcellular location">
    <subcellularLocation>
        <location evidence="1 10">Cytoplasm</location>
    </subcellularLocation>
</comment>
<evidence type="ECO:0000313" key="15">
    <source>
        <dbReference type="Proteomes" id="UP000824128"/>
    </source>
</evidence>
<dbReference type="GO" id="GO:0009360">
    <property type="term" value="C:DNA polymerase III complex"/>
    <property type="evidence" value="ECO:0007669"/>
    <property type="project" value="InterPro"/>
</dbReference>
<proteinExistence type="inferred from homology"/>
<evidence type="ECO:0000256" key="1">
    <source>
        <dbReference type="ARBA" id="ARBA00004496"/>
    </source>
</evidence>
<reference evidence="14" key="1">
    <citation type="submission" date="2020-10" db="EMBL/GenBank/DDBJ databases">
        <authorList>
            <person name="Gilroy R."/>
        </authorList>
    </citation>
    <scope>NUCLEOTIDE SEQUENCE</scope>
    <source>
        <strain evidence="14">ChiGjej2B2-16831</strain>
    </source>
</reference>
<dbReference type="PANTHER" id="PTHR30478:SF0">
    <property type="entry name" value="BETA SLIDING CLAMP"/>
    <property type="match status" value="1"/>
</dbReference>
<evidence type="ECO:0000259" key="12">
    <source>
        <dbReference type="Pfam" id="PF02767"/>
    </source>
</evidence>
<evidence type="ECO:0000256" key="7">
    <source>
        <dbReference type="ARBA" id="ARBA00022705"/>
    </source>
</evidence>
<dbReference type="GO" id="GO:0003887">
    <property type="term" value="F:DNA-directed DNA polymerase activity"/>
    <property type="evidence" value="ECO:0007669"/>
    <property type="project" value="UniProtKB-UniRule"/>
</dbReference>
<evidence type="ECO:0000256" key="4">
    <source>
        <dbReference type="ARBA" id="ARBA00022490"/>
    </source>
</evidence>
<dbReference type="NCBIfam" id="TIGR00663">
    <property type="entry name" value="dnan"/>
    <property type="match status" value="1"/>
</dbReference>
<comment type="similarity">
    <text evidence="2 10">Belongs to the beta sliding clamp family.</text>
</comment>
<sequence length="366" mass="41103">MRFLIDAQALTAGIQSVIKALPLRTSMQILEGVHVVAEGGVLRLMCSDLMLEKECRLPAAIEQEGRAIIPAKLFAEVVRRLPNETASIAVDGKSVDISCGRVQMSLQTIDYEEFPEMRFTGDTFTLRMDRAECRDLILETVFAAAQDDSKPILTGVLLELGREITAVATDAYQFAMRTVPLETPTPEKTVVIPARSLLEVARMMDETEEPVDLTFTRTHVKVDIGHTVLTARLLDGDYIAYRQILPKEYKTRALINRLELIEAIDRAQLMAREGNNNIVMRFGGGRLTINANSFVGKISEEVDAQIVGDDIEIAFNPRYCMNVLKNIHDETVYFDMLTSISPCVVRPVQGNRYYYLIVPVRIFTQR</sequence>
<protein>
    <recommendedName>
        <fullName evidence="3 10">Beta sliding clamp</fullName>
    </recommendedName>
</protein>
<evidence type="ECO:0000256" key="6">
    <source>
        <dbReference type="ARBA" id="ARBA00022695"/>
    </source>
</evidence>